<sequence length="141" mass="15800">MLLKVVAVFALLIAYAISCENLNHSVKNSLTYLRASVDLNVQEACDDASKKAVLEFILKTLNVLKLKVKKPCVFTFQPLPFNTNCTNLVYKSVPEFITYLNQILGNLDTMCTSQCPIESSLFDNMVTEYIAQVKQMLANIP</sequence>
<keyword evidence="3" id="KW-1185">Reference proteome</keyword>
<name>A0A4U5PDU3_STECR</name>
<organism evidence="2 3">
    <name type="scientific">Steinernema carpocapsae</name>
    <name type="common">Entomopathogenic nematode</name>
    <dbReference type="NCBI Taxonomy" id="34508"/>
    <lineage>
        <taxon>Eukaryota</taxon>
        <taxon>Metazoa</taxon>
        <taxon>Ecdysozoa</taxon>
        <taxon>Nematoda</taxon>
        <taxon>Chromadorea</taxon>
        <taxon>Rhabditida</taxon>
        <taxon>Tylenchina</taxon>
        <taxon>Panagrolaimomorpha</taxon>
        <taxon>Strongyloidoidea</taxon>
        <taxon>Steinernematidae</taxon>
        <taxon>Steinernema</taxon>
    </lineage>
</organism>
<dbReference type="Proteomes" id="UP000298663">
    <property type="component" value="Unassembled WGS sequence"/>
</dbReference>
<gene>
    <name evidence="2" type="ORF">L596_008908</name>
</gene>
<reference evidence="2 3" key="1">
    <citation type="journal article" date="2015" name="Genome Biol.">
        <title>Comparative genomics of Steinernema reveals deeply conserved gene regulatory networks.</title>
        <authorList>
            <person name="Dillman A.R."/>
            <person name="Macchietto M."/>
            <person name="Porter C.F."/>
            <person name="Rogers A."/>
            <person name="Williams B."/>
            <person name="Antoshechkin I."/>
            <person name="Lee M.M."/>
            <person name="Goodwin Z."/>
            <person name="Lu X."/>
            <person name="Lewis E.E."/>
            <person name="Goodrich-Blair H."/>
            <person name="Stock S.P."/>
            <person name="Adams B.J."/>
            <person name="Sternberg P.W."/>
            <person name="Mortazavi A."/>
        </authorList>
    </citation>
    <scope>NUCLEOTIDE SEQUENCE [LARGE SCALE GENOMIC DNA]</scope>
    <source>
        <strain evidence="2 3">ALL</strain>
    </source>
</reference>
<proteinExistence type="predicted"/>
<dbReference type="AlphaFoldDB" id="A0A4U5PDU3"/>
<accession>A0A4U5PDU3</accession>
<dbReference type="EMBL" id="AZBU02000002">
    <property type="protein sequence ID" value="TKR94647.1"/>
    <property type="molecule type" value="Genomic_DNA"/>
</dbReference>
<evidence type="ECO:0000313" key="3">
    <source>
        <dbReference type="Proteomes" id="UP000298663"/>
    </source>
</evidence>
<reference evidence="2 3" key="2">
    <citation type="journal article" date="2019" name="G3 (Bethesda)">
        <title>Hybrid Assembly of the Genome of the Entomopathogenic Nematode Steinernema carpocapsae Identifies the X-Chromosome.</title>
        <authorList>
            <person name="Serra L."/>
            <person name="Macchietto M."/>
            <person name="Macias-Munoz A."/>
            <person name="McGill C.J."/>
            <person name="Rodriguez I.M."/>
            <person name="Rodriguez B."/>
            <person name="Murad R."/>
            <person name="Mortazavi A."/>
        </authorList>
    </citation>
    <scope>NUCLEOTIDE SEQUENCE [LARGE SCALE GENOMIC DNA]</scope>
    <source>
        <strain evidence="2 3">ALL</strain>
    </source>
</reference>
<evidence type="ECO:0000256" key="1">
    <source>
        <dbReference type="SAM" id="SignalP"/>
    </source>
</evidence>
<evidence type="ECO:0000313" key="2">
    <source>
        <dbReference type="EMBL" id="TKR94647.1"/>
    </source>
</evidence>
<comment type="caution">
    <text evidence="2">The sequence shown here is derived from an EMBL/GenBank/DDBJ whole genome shotgun (WGS) entry which is preliminary data.</text>
</comment>
<keyword evidence="1" id="KW-0732">Signal</keyword>
<feature type="signal peptide" evidence="1">
    <location>
        <begin position="1"/>
        <end position="18"/>
    </location>
</feature>
<feature type="chain" id="PRO_5020459966" evidence="1">
    <location>
        <begin position="19"/>
        <end position="141"/>
    </location>
</feature>
<protein>
    <submittedName>
        <fullName evidence="2">Uncharacterized protein</fullName>
    </submittedName>
</protein>